<gene>
    <name evidence="2" type="ORF">DAA48_16500</name>
</gene>
<dbReference type="AlphaFoldDB" id="A0A2T4MZX6"/>
<name>A0A2T4MZX6_AERVE</name>
<accession>A0A2T4MZX6</accession>
<evidence type="ECO:0000313" key="2">
    <source>
        <dbReference type="EMBL" id="PTH80155.1"/>
    </source>
</evidence>
<comment type="caution">
    <text evidence="2">The sequence shown here is derived from an EMBL/GenBank/DDBJ whole genome shotgun (WGS) entry which is preliminary data.</text>
</comment>
<feature type="region of interest" description="Disordered" evidence="1">
    <location>
        <begin position="1"/>
        <end position="21"/>
    </location>
</feature>
<reference evidence="2 3" key="1">
    <citation type="submission" date="2018-03" db="EMBL/GenBank/DDBJ databases">
        <title>Aeromonas veronii whole genome sequencing and analysis.</title>
        <authorList>
            <person name="Xie H."/>
            <person name="Liu T."/>
            <person name="Wang K."/>
        </authorList>
    </citation>
    <scope>NUCLEOTIDE SEQUENCE [LARGE SCALE GENOMIC DNA]</scope>
    <source>
        <strain evidence="2 3">XH.VA.1</strain>
    </source>
</reference>
<evidence type="ECO:0000256" key="1">
    <source>
        <dbReference type="SAM" id="MobiDB-lite"/>
    </source>
</evidence>
<dbReference type="EMBL" id="PZKL01000037">
    <property type="protein sequence ID" value="PTH80155.1"/>
    <property type="molecule type" value="Genomic_DNA"/>
</dbReference>
<sequence>MTNHNEEQEVARKQGRPELPLVEKEKTVATKLAVSLNTLEAEFDSMLCLSADERNEPRGMAVIANAELRLSIANDIDLLNDDIRSAIESEDKALESKKKSKKATLMAELDRMAPLGYTQPEWDAVGDEFKVKELGRPKLSIEFKLNRARTDFKSKLSTLNRLEAAEEMEKSTFESLLLEHQSKLKKVKGKKVLPGRPKYTQVDILKRDLKKVNDKINYIVSGEAHADQQRRLAESNAGSDGKRVGRPLTDLNKKLSELIEQQTEIKAKINELGGWGETGSPVAIATITSKVADVAVVSTSAPEASTPVSAVAVEENTTVAEEDPVARIKRIREESRLRRQQALLSERSAREEEMKTIASSIAETDSKNTSERDEESEFNELVSFFGLDEDDIQASKMAS</sequence>
<organism evidence="2 3">
    <name type="scientific">Aeromonas veronii</name>
    <dbReference type="NCBI Taxonomy" id="654"/>
    <lineage>
        <taxon>Bacteria</taxon>
        <taxon>Pseudomonadati</taxon>
        <taxon>Pseudomonadota</taxon>
        <taxon>Gammaproteobacteria</taxon>
        <taxon>Aeromonadales</taxon>
        <taxon>Aeromonadaceae</taxon>
        <taxon>Aeromonas</taxon>
    </lineage>
</organism>
<evidence type="ECO:0000313" key="3">
    <source>
        <dbReference type="Proteomes" id="UP000241986"/>
    </source>
</evidence>
<feature type="region of interest" description="Disordered" evidence="1">
    <location>
        <begin position="346"/>
        <end position="377"/>
    </location>
</feature>
<dbReference type="Proteomes" id="UP000241986">
    <property type="component" value="Unassembled WGS sequence"/>
</dbReference>
<feature type="region of interest" description="Disordered" evidence="1">
    <location>
        <begin position="227"/>
        <end position="247"/>
    </location>
</feature>
<proteinExistence type="predicted"/>
<protein>
    <submittedName>
        <fullName evidence="2">Uncharacterized protein</fullName>
    </submittedName>
</protein>